<name>A0A834TA01_9FABA</name>
<evidence type="ECO:0000313" key="2">
    <source>
        <dbReference type="EMBL" id="KAF7802667.1"/>
    </source>
</evidence>
<dbReference type="EMBL" id="JAAIUW010000008">
    <property type="protein sequence ID" value="KAF7817935.1"/>
    <property type="molecule type" value="Genomic_DNA"/>
</dbReference>
<evidence type="ECO:0000313" key="3">
    <source>
        <dbReference type="EMBL" id="KAF7817935.1"/>
    </source>
</evidence>
<proteinExistence type="predicted"/>
<sequence>MGKGTKPNLSFKSKPTKEKV</sequence>
<dbReference type="AlphaFoldDB" id="A0A834TA01"/>
<evidence type="ECO:0000313" key="4">
    <source>
        <dbReference type="Proteomes" id="UP000634136"/>
    </source>
</evidence>
<dbReference type="EMBL" id="JAAIUW010000013">
    <property type="protein sequence ID" value="KAF7802667.1"/>
    <property type="molecule type" value="Genomic_DNA"/>
</dbReference>
<accession>A0A834TA01</accession>
<dbReference type="Proteomes" id="UP000634136">
    <property type="component" value="Unassembled WGS sequence"/>
</dbReference>
<protein>
    <submittedName>
        <fullName evidence="3">Uncharacterized protein</fullName>
    </submittedName>
</protein>
<comment type="caution">
    <text evidence="3">The sequence shown here is derived from an EMBL/GenBank/DDBJ whole genome shotgun (WGS) entry which is preliminary data.</text>
</comment>
<evidence type="ECO:0000256" key="1">
    <source>
        <dbReference type="SAM" id="MobiDB-lite"/>
    </source>
</evidence>
<reference evidence="3" key="1">
    <citation type="submission" date="2020-09" db="EMBL/GenBank/DDBJ databases">
        <title>Genome-Enabled Discovery of Anthraquinone Biosynthesis in Senna tora.</title>
        <authorList>
            <person name="Kang S.-H."/>
            <person name="Pandey R.P."/>
            <person name="Lee C.-M."/>
            <person name="Sim J.-S."/>
            <person name="Jeong J.-T."/>
            <person name="Choi B.-S."/>
            <person name="Jung M."/>
            <person name="Ginzburg D."/>
            <person name="Zhao K."/>
            <person name="Won S.Y."/>
            <person name="Oh T.-J."/>
            <person name="Yu Y."/>
            <person name="Kim N.-H."/>
            <person name="Lee O.R."/>
            <person name="Lee T.-H."/>
            <person name="Bashyal P."/>
            <person name="Kim T.-S."/>
            <person name="Lee W.-H."/>
            <person name="Kawkins C."/>
            <person name="Kim C.-K."/>
            <person name="Kim J.S."/>
            <person name="Ahn B.O."/>
            <person name="Rhee S.Y."/>
            <person name="Sohng J.K."/>
        </authorList>
    </citation>
    <scope>NUCLEOTIDE SEQUENCE</scope>
    <source>
        <tissue evidence="3">Leaf</tissue>
    </source>
</reference>
<organism evidence="3 4">
    <name type="scientific">Senna tora</name>
    <dbReference type="NCBI Taxonomy" id="362788"/>
    <lineage>
        <taxon>Eukaryota</taxon>
        <taxon>Viridiplantae</taxon>
        <taxon>Streptophyta</taxon>
        <taxon>Embryophyta</taxon>
        <taxon>Tracheophyta</taxon>
        <taxon>Spermatophyta</taxon>
        <taxon>Magnoliopsida</taxon>
        <taxon>eudicotyledons</taxon>
        <taxon>Gunneridae</taxon>
        <taxon>Pentapetalae</taxon>
        <taxon>rosids</taxon>
        <taxon>fabids</taxon>
        <taxon>Fabales</taxon>
        <taxon>Fabaceae</taxon>
        <taxon>Caesalpinioideae</taxon>
        <taxon>Cassia clade</taxon>
        <taxon>Senna</taxon>
    </lineage>
</organism>
<feature type="region of interest" description="Disordered" evidence="1">
    <location>
        <begin position="1"/>
        <end position="20"/>
    </location>
</feature>
<gene>
    <name evidence="3" type="ORF">G2W53_023390</name>
    <name evidence="2" type="ORF">G2W53_041778</name>
</gene>
<keyword evidence="4" id="KW-1185">Reference proteome</keyword>